<reference evidence="1" key="3">
    <citation type="submission" date="2020-02" db="EMBL/GenBank/DDBJ databases">
        <authorList>
            <person name="Matsumoto Y."/>
            <person name="Motooka D."/>
            <person name="Nakamura S."/>
        </authorList>
    </citation>
    <scope>NUCLEOTIDE SEQUENCE</scope>
    <source>
        <strain evidence="1">JCM 16367</strain>
    </source>
</reference>
<dbReference type="KEGG" id="mnv:MNVI_09040"/>
<evidence type="ECO:0000313" key="1">
    <source>
        <dbReference type="EMBL" id="BBY05586.1"/>
    </source>
</evidence>
<dbReference type="Proteomes" id="UP000466894">
    <property type="component" value="Chromosome"/>
</dbReference>
<organism evidence="1 4">
    <name type="scientific">Mycobacterium noviomagense</name>
    <dbReference type="NCBI Taxonomy" id="459858"/>
    <lineage>
        <taxon>Bacteria</taxon>
        <taxon>Bacillati</taxon>
        <taxon>Actinomycetota</taxon>
        <taxon>Actinomycetes</taxon>
        <taxon>Mycobacteriales</taxon>
        <taxon>Mycobacteriaceae</taxon>
        <taxon>Mycobacterium</taxon>
    </lineage>
</organism>
<sequence length="209" mass="23561">MNSVDLQSMVIASDYRVPDPTRVWPLLQRRKSALTEIGARHVVVYASTVEYGRVLVTIGVRNREPIVDLLRSRVFFDWFDAVGVTDIPAVFAGETVERIELIQSSPAEPPSVILAAMTSVADVSTLVEQVHAALDRFKAAGVEKTWIYRAFDDPREVMILQQIDNDTNARRWIDHPDAAAEWMDGVGRGAYPPIFIGRFLHMMRIDDTH</sequence>
<evidence type="ECO:0000313" key="3">
    <source>
        <dbReference type="Proteomes" id="UP000192374"/>
    </source>
</evidence>
<gene>
    <name evidence="2" type="ORF">BST37_10310</name>
    <name evidence="1" type="ORF">MNVI_09040</name>
</gene>
<dbReference type="Proteomes" id="UP000192374">
    <property type="component" value="Unassembled WGS sequence"/>
</dbReference>
<name>A0A7I7PAH3_9MYCO</name>
<dbReference type="AlphaFoldDB" id="A0A7I7PAH3"/>
<dbReference type="GO" id="GO:0016874">
    <property type="term" value="F:ligase activity"/>
    <property type="evidence" value="ECO:0007669"/>
    <property type="project" value="UniProtKB-KW"/>
</dbReference>
<reference evidence="2 3" key="1">
    <citation type="submission" date="2017-02" db="EMBL/GenBank/DDBJ databases">
        <title>The new phylogeny of genus Mycobacterium.</title>
        <authorList>
            <person name="Tortoli E."/>
            <person name="Trovato A."/>
            <person name="Cirillo D.M."/>
        </authorList>
    </citation>
    <scope>NUCLEOTIDE SEQUENCE [LARGE SCALE GENOMIC DNA]</scope>
    <source>
        <strain evidence="2 3">DSM 45145</strain>
    </source>
</reference>
<protein>
    <submittedName>
        <fullName evidence="2">Fatty-acid--CoA ligase</fullName>
    </submittedName>
</protein>
<evidence type="ECO:0000313" key="2">
    <source>
        <dbReference type="EMBL" id="ORB14787.1"/>
    </source>
</evidence>
<proteinExistence type="predicted"/>
<keyword evidence="3" id="KW-1185">Reference proteome</keyword>
<evidence type="ECO:0000313" key="4">
    <source>
        <dbReference type="Proteomes" id="UP000466894"/>
    </source>
</evidence>
<dbReference type="OrthoDB" id="4761217at2"/>
<reference evidence="1 4" key="2">
    <citation type="journal article" date="2019" name="Emerg. Microbes Infect.">
        <title>Comprehensive subspecies identification of 175 nontuberculous mycobacteria species based on 7547 genomic profiles.</title>
        <authorList>
            <person name="Matsumoto Y."/>
            <person name="Kinjo T."/>
            <person name="Motooka D."/>
            <person name="Nabeya D."/>
            <person name="Jung N."/>
            <person name="Uechi K."/>
            <person name="Horii T."/>
            <person name="Iida T."/>
            <person name="Fujita J."/>
            <person name="Nakamura S."/>
        </authorList>
    </citation>
    <scope>NUCLEOTIDE SEQUENCE [LARGE SCALE GENOMIC DNA]</scope>
    <source>
        <strain evidence="1 4">JCM 16367</strain>
    </source>
</reference>
<dbReference type="RefSeq" id="WP_083087610.1">
    <property type="nucleotide sequence ID" value="NZ_AP022583.1"/>
</dbReference>
<keyword evidence="2" id="KW-0436">Ligase</keyword>
<accession>A0A7I7PAH3</accession>
<dbReference type="EMBL" id="MVIC01000015">
    <property type="protein sequence ID" value="ORB14787.1"/>
    <property type="molecule type" value="Genomic_DNA"/>
</dbReference>
<dbReference type="EMBL" id="AP022583">
    <property type="protein sequence ID" value="BBY05586.1"/>
    <property type="molecule type" value="Genomic_DNA"/>
</dbReference>